<evidence type="ECO:0000256" key="1">
    <source>
        <dbReference type="SAM" id="Coils"/>
    </source>
</evidence>
<reference evidence="3 4" key="1">
    <citation type="journal article" date="2019" name="Syst. Appl. Microbiol.">
        <title>Characterization of Bifidobacterium species in feaces of the Egyptian fruit bat: Description of B. vespertilionis sp. nov. and B. rousetti sp. nov.</title>
        <authorList>
            <person name="Modesto M."/>
            <person name="Satti M."/>
            <person name="Watanabe K."/>
            <person name="Puglisi E."/>
            <person name="Morelli L."/>
            <person name="Huang C.-H."/>
            <person name="Liou J.-S."/>
            <person name="Miyashita M."/>
            <person name="Tamura T."/>
            <person name="Saito S."/>
            <person name="Mori K."/>
            <person name="Huang L."/>
            <person name="Sciavilla P."/>
            <person name="Sandri C."/>
            <person name="Spiezio C."/>
            <person name="Vitali F."/>
            <person name="Cavalieri D."/>
            <person name="Perpetuini G."/>
            <person name="Tofalo R."/>
            <person name="Bonetti A."/>
            <person name="Arita M."/>
            <person name="Mattarelli P."/>
        </authorList>
    </citation>
    <scope>NUCLEOTIDE SEQUENCE [LARGE SCALE GENOMIC DNA]</scope>
    <source>
        <strain evidence="3 4">RST17</strain>
    </source>
</reference>
<feature type="compositionally biased region" description="Basic and acidic residues" evidence="2">
    <location>
        <begin position="1"/>
        <end position="15"/>
    </location>
</feature>
<feature type="region of interest" description="Disordered" evidence="2">
    <location>
        <begin position="1"/>
        <end position="21"/>
    </location>
</feature>
<dbReference type="Proteomes" id="UP000410049">
    <property type="component" value="Unassembled WGS sequence"/>
</dbReference>
<evidence type="ECO:0000256" key="2">
    <source>
        <dbReference type="SAM" id="MobiDB-lite"/>
    </source>
</evidence>
<evidence type="ECO:0000313" key="3">
    <source>
        <dbReference type="EMBL" id="KAA8829592.1"/>
    </source>
</evidence>
<comment type="caution">
    <text evidence="3">The sequence shown here is derived from an EMBL/GenBank/DDBJ whole genome shotgun (WGS) entry which is preliminary data.</text>
</comment>
<evidence type="ECO:0000313" key="4">
    <source>
        <dbReference type="Proteomes" id="UP000410049"/>
    </source>
</evidence>
<sequence length="59" mass="6570">MTVVSERHASHRRESSGPVMDPAALAEFERLKAAADNSIAELDRRLEALKQGDSKKQQH</sequence>
<protein>
    <submittedName>
        <fullName evidence="3">Uncharacterized protein</fullName>
    </submittedName>
</protein>
<organism evidence="3 4">
    <name type="scientific">Bifidobacterium myosotis</name>
    <dbReference type="NCBI Taxonomy" id="1630166"/>
    <lineage>
        <taxon>Bacteria</taxon>
        <taxon>Bacillati</taxon>
        <taxon>Actinomycetota</taxon>
        <taxon>Actinomycetes</taxon>
        <taxon>Bifidobacteriales</taxon>
        <taxon>Bifidobacteriaceae</taxon>
        <taxon>Bifidobacterium</taxon>
    </lineage>
</organism>
<dbReference type="AlphaFoldDB" id="A0A5M9ZRY0"/>
<keyword evidence="1" id="KW-0175">Coiled coil</keyword>
<accession>A0A5M9ZRY0</accession>
<dbReference type="RefSeq" id="WP_150378501.1">
    <property type="nucleotide sequence ID" value="NZ_RZUH01000001.1"/>
</dbReference>
<gene>
    <name evidence="3" type="ORF">EMO91_00885</name>
</gene>
<name>A0A5M9ZRY0_9BIFI</name>
<proteinExistence type="predicted"/>
<dbReference type="EMBL" id="RZUH01000001">
    <property type="protein sequence ID" value="KAA8829592.1"/>
    <property type="molecule type" value="Genomic_DNA"/>
</dbReference>
<feature type="coiled-coil region" evidence="1">
    <location>
        <begin position="25"/>
        <end position="52"/>
    </location>
</feature>